<protein>
    <submittedName>
        <fullName evidence="1">Uncharacterized protein</fullName>
    </submittedName>
</protein>
<dbReference type="AlphaFoldDB" id="A0A9D4I195"/>
<accession>A0A9D4I195</accession>
<sequence>MSCTRHEHVLAAQGTSCTSVDQLLRNVLQLICAFNDRKFVPQKYHKYRIADLTDDHILCDPEALHHRVFDVS</sequence>
<dbReference type="Proteomes" id="UP000828390">
    <property type="component" value="Unassembled WGS sequence"/>
</dbReference>
<proteinExistence type="predicted"/>
<dbReference type="EMBL" id="JAIWYP010000011">
    <property type="protein sequence ID" value="KAH3740483.1"/>
    <property type="molecule type" value="Genomic_DNA"/>
</dbReference>
<evidence type="ECO:0000313" key="2">
    <source>
        <dbReference type="Proteomes" id="UP000828390"/>
    </source>
</evidence>
<keyword evidence="2" id="KW-1185">Reference proteome</keyword>
<name>A0A9D4I195_DREPO</name>
<gene>
    <name evidence="1" type="ORF">DPMN_047189</name>
</gene>
<reference evidence="1" key="2">
    <citation type="submission" date="2020-11" db="EMBL/GenBank/DDBJ databases">
        <authorList>
            <person name="McCartney M.A."/>
            <person name="Auch B."/>
            <person name="Kono T."/>
            <person name="Mallez S."/>
            <person name="Becker A."/>
            <person name="Gohl D.M."/>
            <person name="Silverstein K.A.T."/>
            <person name="Koren S."/>
            <person name="Bechman K.B."/>
            <person name="Herman A."/>
            <person name="Abrahante J.E."/>
            <person name="Garbe J."/>
        </authorList>
    </citation>
    <scope>NUCLEOTIDE SEQUENCE</scope>
    <source>
        <strain evidence="1">Duluth1</strain>
        <tissue evidence="1">Whole animal</tissue>
    </source>
</reference>
<evidence type="ECO:0000313" key="1">
    <source>
        <dbReference type="EMBL" id="KAH3740483.1"/>
    </source>
</evidence>
<comment type="caution">
    <text evidence="1">The sequence shown here is derived from an EMBL/GenBank/DDBJ whole genome shotgun (WGS) entry which is preliminary data.</text>
</comment>
<organism evidence="1 2">
    <name type="scientific">Dreissena polymorpha</name>
    <name type="common">Zebra mussel</name>
    <name type="synonym">Mytilus polymorpha</name>
    <dbReference type="NCBI Taxonomy" id="45954"/>
    <lineage>
        <taxon>Eukaryota</taxon>
        <taxon>Metazoa</taxon>
        <taxon>Spiralia</taxon>
        <taxon>Lophotrochozoa</taxon>
        <taxon>Mollusca</taxon>
        <taxon>Bivalvia</taxon>
        <taxon>Autobranchia</taxon>
        <taxon>Heteroconchia</taxon>
        <taxon>Euheterodonta</taxon>
        <taxon>Imparidentia</taxon>
        <taxon>Neoheterodontei</taxon>
        <taxon>Myida</taxon>
        <taxon>Dreissenoidea</taxon>
        <taxon>Dreissenidae</taxon>
        <taxon>Dreissena</taxon>
    </lineage>
</organism>
<reference evidence="1" key="1">
    <citation type="journal article" date="2019" name="bioRxiv">
        <title>The Genome of the Zebra Mussel, Dreissena polymorpha: A Resource for Invasive Species Research.</title>
        <authorList>
            <person name="McCartney M.A."/>
            <person name="Auch B."/>
            <person name="Kono T."/>
            <person name="Mallez S."/>
            <person name="Zhang Y."/>
            <person name="Obille A."/>
            <person name="Becker A."/>
            <person name="Abrahante J.E."/>
            <person name="Garbe J."/>
            <person name="Badalamenti J.P."/>
            <person name="Herman A."/>
            <person name="Mangelson H."/>
            <person name="Liachko I."/>
            <person name="Sullivan S."/>
            <person name="Sone E.D."/>
            <person name="Koren S."/>
            <person name="Silverstein K.A.T."/>
            <person name="Beckman K.B."/>
            <person name="Gohl D.M."/>
        </authorList>
    </citation>
    <scope>NUCLEOTIDE SEQUENCE</scope>
    <source>
        <strain evidence="1">Duluth1</strain>
        <tissue evidence="1">Whole animal</tissue>
    </source>
</reference>